<dbReference type="EMBL" id="JACRIW010000114">
    <property type="protein sequence ID" value="MBI5170976.1"/>
    <property type="molecule type" value="Genomic_DNA"/>
</dbReference>
<evidence type="ECO:0000313" key="2">
    <source>
        <dbReference type="Proteomes" id="UP000696931"/>
    </source>
</evidence>
<gene>
    <name evidence="1" type="ORF">HZA61_15935</name>
</gene>
<reference evidence="1" key="1">
    <citation type="submission" date="2020-07" db="EMBL/GenBank/DDBJ databases">
        <title>Huge and variable diversity of episymbiotic CPR bacteria and DPANN archaea in groundwater ecosystems.</title>
        <authorList>
            <person name="He C.Y."/>
            <person name="Keren R."/>
            <person name="Whittaker M."/>
            <person name="Farag I.F."/>
            <person name="Doudna J."/>
            <person name="Cate J.H.D."/>
            <person name="Banfield J.F."/>
        </authorList>
    </citation>
    <scope>NUCLEOTIDE SEQUENCE</scope>
    <source>
        <strain evidence="1">NC_groundwater_1813_Pr3_B-0.1um_71_17</strain>
    </source>
</reference>
<evidence type="ECO:0000313" key="1">
    <source>
        <dbReference type="EMBL" id="MBI5170976.1"/>
    </source>
</evidence>
<protein>
    <submittedName>
        <fullName evidence="1">Uncharacterized protein</fullName>
    </submittedName>
</protein>
<sequence length="89" mass="9659">MTSMLRGGLEETSATHRAIAQRVANVLGTSTSTDFASALQARTAQGKLDAADLERDMASLADTQLRYEADAKLLQAAYQRLRTAMRDRG</sequence>
<accession>A0A933SGN5</accession>
<name>A0A933SGN5_UNCEI</name>
<proteinExistence type="predicted"/>
<comment type="caution">
    <text evidence="1">The sequence shown here is derived from an EMBL/GenBank/DDBJ whole genome shotgun (WGS) entry which is preliminary data.</text>
</comment>
<organism evidence="1 2">
    <name type="scientific">Eiseniibacteriota bacterium</name>
    <dbReference type="NCBI Taxonomy" id="2212470"/>
    <lineage>
        <taxon>Bacteria</taxon>
        <taxon>Candidatus Eiseniibacteriota</taxon>
    </lineage>
</organism>
<dbReference type="AlphaFoldDB" id="A0A933SGN5"/>
<dbReference type="Proteomes" id="UP000696931">
    <property type="component" value="Unassembled WGS sequence"/>
</dbReference>